<dbReference type="Gene3D" id="3.40.50.720">
    <property type="entry name" value="NAD(P)-binding Rossmann-like Domain"/>
    <property type="match status" value="1"/>
</dbReference>
<dbReference type="PRINTS" id="PR00081">
    <property type="entry name" value="GDHRDH"/>
</dbReference>
<dbReference type="WBParaSite" id="L893_g17617.t1">
    <property type="protein sequence ID" value="L893_g17617.t1"/>
    <property type="gene ID" value="L893_g17617"/>
</dbReference>
<dbReference type="InterPro" id="IPR002347">
    <property type="entry name" value="SDR_fam"/>
</dbReference>
<reference evidence="2" key="1">
    <citation type="submission" date="2016-11" db="UniProtKB">
        <authorList>
            <consortium name="WormBaseParasite"/>
        </authorList>
    </citation>
    <scope>IDENTIFICATION</scope>
</reference>
<organism evidence="1 2">
    <name type="scientific">Steinernema glaseri</name>
    <dbReference type="NCBI Taxonomy" id="37863"/>
    <lineage>
        <taxon>Eukaryota</taxon>
        <taxon>Metazoa</taxon>
        <taxon>Ecdysozoa</taxon>
        <taxon>Nematoda</taxon>
        <taxon>Chromadorea</taxon>
        <taxon>Rhabditida</taxon>
        <taxon>Tylenchina</taxon>
        <taxon>Panagrolaimomorpha</taxon>
        <taxon>Strongyloidoidea</taxon>
        <taxon>Steinernematidae</taxon>
        <taxon>Steinernema</taxon>
    </lineage>
</organism>
<dbReference type="Pfam" id="PF00106">
    <property type="entry name" value="adh_short"/>
    <property type="match status" value="1"/>
</dbReference>
<accession>A0A1I7YLF7</accession>
<evidence type="ECO:0000313" key="2">
    <source>
        <dbReference type="WBParaSite" id="L893_g17617.t1"/>
    </source>
</evidence>
<keyword evidence="1" id="KW-1185">Reference proteome</keyword>
<proteinExistence type="predicted"/>
<dbReference type="Proteomes" id="UP000095287">
    <property type="component" value="Unplaced"/>
</dbReference>
<sequence>MRFSGKVAIVTGSTSGIGQAAVLLLASEGARVVVHGRSVDKIKATLTLLYERGMKSEDVLAIQGEIQDDAFIEHLVKRTVEKFGKIDILVNNAGLGGAPAMDPNSMESYDFLQDVNVKRYGHVLVPVK</sequence>
<evidence type="ECO:0000313" key="1">
    <source>
        <dbReference type="Proteomes" id="UP000095287"/>
    </source>
</evidence>
<dbReference type="PANTHER" id="PTHR44115">
    <property type="entry name" value="PROTEIN CBG09704"/>
    <property type="match status" value="1"/>
</dbReference>
<protein>
    <submittedName>
        <fullName evidence="2">SDR family NAD(P)-dependent oxidoreductase</fullName>
    </submittedName>
</protein>
<dbReference type="InterPro" id="IPR036291">
    <property type="entry name" value="NAD(P)-bd_dom_sf"/>
</dbReference>
<dbReference type="SUPFAM" id="SSF51735">
    <property type="entry name" value="NAD(P)-binding Rossmann-fold domains"/>
    <property type="match status" value="1"/>
</dbReference>
<name>A0A1I7YLF7_9BILA</name>
<dbReference type="AlphaFoldDB" id="A0A1I7YLF7"/>
<dbReference type="PANTHER" id="PTHR44115:SF4">
    <property type="entry name" value="OXIDOREDUCTASE"/>
    <property type="match status" value="1"/>
</dbReference>